<evidence type="ECO:0000313" key="10">
    <source>
        <dbReference type="EMBL" id="KTD88424.1"/>
    </source>
</evidence>
<feature type="modified residue" description="N6-(pyridoxal phosphate)lysine" evidence="9">
    <location>
        <position position="274"/>
    </location>
</feature>
<comment type="pathway">
    <text evidence="3">Porphyrin-containing compound metabolism; protoporphyrin-IX biosynthesis; 5-aminolevulinate from L-glutamyl-tRNA(Glu): step 2/2.</text>
</comment>
<keyword evidence="6 9" id="KW-0663">Pyridoxal phosphate</keyword>
<dbReference type="AlphaFoldDB" id="A0A0W1B4D9"/>
<comment type="catalytic activity">
    <reaction evidence="1 9">
        <text>(S)-4-amino-5-oxopentanoate = 5-aminolevulinate</text>
        <dbReference type="Rhea" id="RHEA:14265"/>
        <dbReference type="ChEBI" id="CHEBI:57501"/>
        <dbReference type="ChEBI" id="CHEBI:356416"/>
        <dbReference type="EC" id="5.4.3.8"/>
    </reaction>
</comment>
<evidence type="ECO:0000256" key="3">
    <source>
        <dbReference type="ARBA" id="ARBA00004819"/>
    </source>
</evidence>
<proteinExistence type="inferred from homology"/>
<keyword evidence="11" id="KW-1185">Reference proteome</keyword>
<sequence>MSNEPMARKEEASRKAFDEAKQYIPGGVNSPVRAFKSVGLTPVYVDHGIGSRIYDIDGNSFIDYVCSWGPLIMGHAHPEVVKALQETAVKGTSFGAPTLLETEMAKMVVERVASVDIVRMVNSGTEATMSAIRLARGYTGRSKILKFEGSYHGHADSLLIKAGSGVATLGLPDSPGVPEGVAVNTITVPYNDLESTQIAFERFGNEIAAVIVEPIAGNMGVVPPLPGFLEGLRKLTTDNGSLLIFDEVMTGFRVNRGCAQGLFNITPDITCFGKVIGGGLPVGAYGGKREIMEQIAPTGPIYQAGTLSGNPLAMAAGLTTLKLLTPEVYDRLEQLGARLEAGLKKNAIETGVPLTINRVGSMVCPFFTEGPVTNFETAKTSNTDLFRRYFGHMLSQGISVPPSQFEGMFVSAAHSEQDIDDTIEGHYNALKAL</sequence>
<evidence type="ECO:0000256" key="4">
    <source>
        <dbReference type="ARBA" id="ARBA00008981"/>
    </source>
</evidence>
<dbReference type="Pfam" id="PF00202">
    <property type="entry name" value="Aminotran_3"/>
    <property type="match status" value="1"/>
</dbReference>
<dbReference type="EMBL" id="LCZJ02000013">
    <property type="protein sequence ID" value="KTD88424.1"/>
    <property type="molecule type" value="Genomic_DNA"/>
</dbReference>
<dbReference type="InterPro" id="IPR015421">
    <property type="entry name" value="PyrdxlP-dep_Trfase_major"/>
</dbReference>
<dbReference type="InterPro" id="IPR015422">
    <property type="entry name" value="PyrdxlP-dep_Trfase_small"/>
</dbReference>
<keyword evidence="10" id="KW-0808">Transferase</keyword>
<gene>
    <name evidence="9" type="primary">hemL</name>
    <name evidence="10" type="ORF">UQ64_05155</name>
</gene>
<evidence type="ECO:0000256" key="9">
    <source>
        <dbReference type="HAMAP-Rule" id="MF_00375"/>
    </source>
</evidence>
<dbReference type="PANTHER" id="PTHR43713:SF3">
    <property type="entry name" value="GLUTAMATE-1-SEMIALDEHYDE 2,1-AMINOMUTASE 1, CHLOROPLASTIC-RELATED"/>
    <property type="match status" value="1"/>
</dbReference>
<dbReference type="CDD" id="cd00610">
    <property type="entry name" value="OAT_like"/>
    <property type="match status" value="1"/>
</dbReference>
<dbReference type="NCBIfam" id="TIGR00713">
    <property type="entry name" value="hemL"/>
    <property type="match status" value="1"/>
</dbReference>
<dbReference type="InterPro" id="IPR015424">
    <property type="entry name" value="PyrdxlP-dep_Trfase"/>
</dbReference>
<dbReference type="GO" id="GO:0042286">
    <property type="term" value="F:glutamate-1-semialdehyde 2,1-aminomutase activity"/>
    <property type="evidence" value="ECO:0007669"/>
    <property type="project" value="UniProtKB-UniRule"/>
</dbReference>
<dbReference type="EC" id="5.4.3.8" evidence="9"/>
<reference evidence="10 11" key="1">
    <citation type="journal article" date="2015" name="Int. Biodeterior. Biodegradation">
        <title>Physiological and genetic screening methods for the isolation of methyl tert-butyl ether-degrading bacteria for bioremediation purposes.</title>
        <authorList>
            <person name="Guisado I.M."/>
            <person name="Purswani J."/>
            <person name="Gonzalez Lopez J."/>
            <person name="Pozo C."/>
        </authorList>
    </citation>
    <scope>NUCLEOTIDE SEQUENCE [LARGE SCALE GENOMIC DNA]</scope>
    <source>
        <strain evidence="10 11">SH7</strain>
    </source>
</reference>
<dbReference type="PANTHER" id="PTHR43713">
    <property type="entry name" value="GLUTAMATE-1-SEMIALDEHYDE 2,1-AMINOMUTASE"/>
    <property type="match status" value="1"/>
</dbReference>
<dbReference type="FunFam" id="3.40.640.10:FF:000021">
    <property type="entry name" value="Glutamate-1-semialdehyde 2,1-aminomutase"/>
    <property type="match status" value="1"/>
</dbReference>
<protein>
    <recommendedName>
        <fullName evidence="9">Glutamate-1-semialdehyde 2,1-aminomutase</fullName>
        <shortName evidence="9">GSA</shortName>
        <ecNumber evidence="9">5.4.3.8</ecNumber>
    </recommendedName>
    <alternativeName>
        <fullName evidence="9">Glutamate-1-semialdehyde aminotransferase</fullName>
        <shortName evidence="9">GSA-AT</shortName>
    </alternativeName>
</protein>
<dbReference type="UniPathway" id="UPA00251">
    <property type="reaction ID" value="UER00317"/>
</dbReference>
<keyword evidence="5 9" id="KW-0963">Cytoplasm</keyword>
<dbReference type="NCBIfam" id="NF000818">
    <property type="entry name" value="PRK00062.1"/>
    <property type="match status" value="1"/>
</dbReference>
<evidence type="ECO:0000256" key="7">
    <source>
        <dbReference type="ARBA" id="ARBA00023235"/>
    </source>
</evidence>
<evidence type="ECO:0000256" key="1">
    <source>
        <dbReference type="ARBA" id="ARBA00001579"/>
    </source>
</evidence>
<dbReference type="GO" id="GO:0008483">
    <property type="term" value="F:transaminase activity"/>
    <property type="evidence" value="ECO:0007669"/>
    <property type="project" value="UniProtKB-KW"/>
</dbReference>
<dbReference type="GO" id="GO:0030170">
    <property type="term" value="F:pyridoxal phosphate binding"/>
    <property type="evidence" value="ECO:0007669"/>
    <property type="project" value="InterPro"/>
</dbReference>
<keyword evidence="7 9" id="KW-0413">Isomerase</keyword>
<dbReference type="RefSeq" id="WP_060621856.1">
    <property type="nucleotide sequence ID" value="NZ_LCZJ02000013.1"/>
</dbReference>
<dbReference type="HAMAP" id="MF_00375">
    <property type="entry name" value="HemL_aminotrans_3"/>
    <property type="match status" value="1"/>
</dbReference>
<dbReference type="GO" id="GO:0006782">
    <property type="term" value="P:protoporphyrinogen IX biosynthetic process"/>
    <property type="evidence" value="ECO:0007669"/>
    <property type="project" value="UniProtKB-UniRule"/>
</dbReference>
<evidence type="ECO:0000256" key="5">
    <source>
        <dbReference type="ARBA" id="ARBA00022490"/>
    </source>
</evidence>
<name>A0A0W1B4D9_9BACL</name>
<dbReference type="GO" id="GO:0005737">
    <property type="term" value="C:cytoplasm"/>
    <property type="evidence" value="ECO:0007669"/>
    <property type="project" value="UniProtKB-SubCell"/>
</dbReference>
<comment type="subunit">
    <text evidence="9">Homodimer.</text>
</comment>
<dbReference type="InterPro" id="IPR005814">
    <property type="entry name" value="Aminotrans_3"/>
</dbReference>
<dbReference type="Gene3D" id="3.40.640.10">
    <property type="entry name" value="Type I PLP-dependent aspartate aminotransferase-like (Major domain)"/>
    <property type="match status" value="1"/>
</dbReference>
<organism evidence="10 11">
    <name type="scientific">Paenibacillus etheri</name>
    <dbReference type="NCBI Taxonomy" id="1306852"/>
    <lineage>
        <taxon>Bacteria</taxon>
        <taxon>Bacillati</taxon>
        <taxon>Bacillota</taxon>
        <taxon>Bacilli</taxon>
        <taxon>Bacillales</taxon>
        <taxon>Paenibacillaceae</taxon>
        <taxon>Paenibacillus</taxon>
    </lineage>
</organism>
<evidence type="ECO:0000256" key="8">
    <source>
        <dbReference type="ARBA" id="ARBA00023244"/>
    </source>
</evidence>
<comment type="subcellular location">
    <subcellularLocation>
        <location evidence="9">Cytoplasm</location>
    </subcellularLocation>
</comment>
<comment type="similarity">
    <text evidence="4 9">Belongs to the class-III pyridoxal-phosphate-dependent aminotransferase family. HemL subfamily.</text>
</comment>
<evidence type="ECO:0000256" key="2">
    <source>
        <dbReference type="ARBA" id="ARBA00001933"/>
    </source>
</evidence>
<accession>A0A0W1B4D9</accession>
<dbReference type="Gene3D" id="3.90.1150.10">
    <property type="entry name" value="Aspartate Aminotransferase, domain 1"/>
    <property type="match status" value="1"/>
</dbReference>
<comment type="cofactor">
    <cofactor evidence="2 9">
        <name>pyridoxal 5'-phosphate</name>
        <dbReference type="ChEBI" id="CHEBI:597326"/>
    </cofactor>
</comment>
<comment type="caution">
    <text evidence="10">The sequence shown here is derived from an EMBL/GenBank/DDBJ whole genome shotgun (WGS) entry which is preliminary data.</text>
</comment>
<dbReference type="Proteomes" id="UP000054709">
    <property type="component" value="Unassembled WGS sequence"/>
</dbReference>
<keyword evidence="8 9" id="KW-0627">Porphyrin biosynthesis</keyword>
<evidence type="ECO:0000313" key="11">
    <source>
        <dbReference type="Proteomes" id="UP000054709"/>
    </source>
</evidence>
<dbReference type="InterPro" id="IPR004639">
    <property type="entry name" value="4pyrrol_synth_GluAld_NH2Trfase"/>
</dbReference>
<dbReference type="SUPFAM" id="SSF53383">
    <property type="entry name" value="PLP-dependent transferases"/>
    <property type="match status" value="1"/>
</dbReference>
<evidence type="ECO:0000256" key="6">
    <source>
        <dbReference type="ARBA" id="ARBA00022898"/>
    </source>
</evidence>
<keyword evidence="10" id="KW-0032">Aminotransferase</keyword>